<evidence type="ECO:0000313" key="1">
    <source>
        <dbReference type="EMBL" id="CAI5450159.1"/>
    </source>
</evidence>
<dbReference type="GO" id="GO:0047756">
    <property type="term" value="F:chondroitin 4-sulfotransferase activity"/>
    <property type="evidence" value="ECO:0007669"/>
    <property type="project" value="InterPro"/>
</dbReference>
<reference evidence="1" key="1">
    <citation type="submission" date="2022-11" db="EMBL/GenBank/DDBJ databases">
        <authorList>
            <person name="Kikuchi T."/>
        </authorList>
    </citation>
    <scope>NUCLEOTIDE SEQUENCE</scope>
    <source>
        <strain evidence="1">PS1010</strain>
    </source>
</reference>
<dbReference type="OrthoDB" id="2019940at2759"/>
<gene>
    <name evidence="1" type="ORF">CAMP_LOCUS12796</name>
</gene>
<sequence>MKHFSNAIILTVSIIFLLIFGEIVNFHQFSFNSPDFSRDSRDVLEFIAPFQSILSDYLTSPSYGITTCSIRKSMSKMMFNTMCLLYDSENFLRGGKYKRCSYSDPNFAALSKNFTTYPNFTNVVFIRDPFDRFLSLYLDKCVRQHKCFDCNEDMRCVVREIYNSLKQRKSASFMDLHSAPSSWFCDFENSMKTYDLLIIGSDLEERKVPALKFSKILEDKGVPRELIRKIVGDLLVGETEHSTHRSKRRKIAAQQIRQDPIVREYLHKIYLNDYLIFPQFNRSHLDQKYQQDDFDLVTFLM</sequence>
<keyword evidence="2" id="KW-1185">Reference proteome</keyword>
<dbReference type="GO" id="GO:0050650">
    <property type="term" value="P:chondroitin sulfate proteoglycan biosynthetic process"/>
    <property type="evidence" value="ECO:0007669"/>
    <property type="project" value="InterPro"/>
</dbReference>
<evidence type="ECO:0008006" key="3">
    <source>
        <dbReference type="Google" id="ProtNLM"/>
    </source>
</evidence>
<dbReference type="Pfam" id="PF03567">
    <property type="entry name" value="Sulfotransfer_2"/>
    <property type="match status" value="1"/>
</dbReference>
<dbReference type="InterPro" id="IPR007669">
    <property type="entry name" value="Chst-1-like"/>
</dbReference>
<dbReference type="EMBL" id="CANHGI010000005">
    <property type="protein sequence ID" value="CAI5450159.1"/>
    <property type="molecule type" value="Genomic_DNA"/>
</dbReference>
<dbReference type="GO" id="GO:1902884">
    <property type="term" value="P:positive regulation of response to oxidative stress"/>
    <property type="evidence" value="ECO:0007669"/>
    <property type="project" value="InterPro"/>
</dbReference>
<dbReference type="PANTHER" id="PTHR22900">
    <property type="entry name" value="PROTEIN CBG14245-RELATED"/>
    <property type="match status" value="1"/>
</dbReference>
<dbReference type="GO" id="GO:0016020">
    <property type="term" value="C:membrane"/>
    <property type="evidence" value="ECO:0007669"/>
    <property type="project" value="InterPro"/>
</dbReference>
<dbReference type="PANTHER" id="PTHR22900:SF9">
    <property type="entry name" value="CARBOHYDRATE SULFOTRANSFERASE-RELATED"/>
    <property type="match status" value="1"/>
</dbReference>
<organism evidence="1 2">
    <name type="scientific">Caenorhabditis angaria</name>
    <dbReference type="NCBI Taxonomy" id="860376"/>
    <lineage>
        <taxon>Eukaryota</taxon>
        <taxon>Metazoa</taxon>
        <taxon>Ecdysozoa</taxon>
        <taxon>Nematoda</taxon>
        <taxon>Chromadorea</taxon>
        <taxon>Rhabditida</taxon>
        <taxon>Rhabditina</taxon>
        <taxon>Rhabditomorpha</taxon>
        <taxon>Rhabditoidea</taxon>
        <taxon>Rhabditidae</taxon>
        <taxon>Peloderinae</taxon>
        <taxon>Caenorhabditis</taxon>
    </lineage>
</organism>
<name>A0A9P1N521_9PELO</name>
<comment type="caution">
    <text evidence="1">The sequence shown here is derived from an EMBL/GenBank/DDBJ whole genome shotgun (WGS) entry which is preliminary data.</text>
</comment>
<dbReference type="InterPro" id="IPR005331">
    <property type="entry name" value="Sulfotransferase"/>
</dbReference>
<dbReference type="AlphaFoldDB" id="A0A9P1N521"/>
<protein>
    <recommendedName>
        <fullName evidence="3">Sulfotransferase domain-containing protein</fullName>
    </recommendedName>
</protein>
<proteinExistence type="predicted"/>
<evidence type="ECO:0000313" key="2">
    <source>
        <dbReference type="Proteomes" id="UP001152747"/>
    </source>
</evidence>
<dbReference type="Proteomes" id="UP001152747">
    <property type="component" value="Unassembled WGS sequence"/>
</dbReference>
<accession>A0A9P1N521</accession>